<keyword evidence="5" id="KW-1185">Reference proteome</keyword>
<evidence type="ECO:0000259" key="3">
    <source>
        <dbReference type="Pfam" id="PF14541"/>
    </source>
</evidence>
<dbReference type="EMBL" id="OZ075132">
    <property type="protein sequence ID" value="CAL4985552.1"/>
    <property type="molecule type" value="Genomic_DNA"/>
</dbReference>
<organism evidence="4 5">
    <name type="scientific">Urochloa decumbens</name>
    <dbReference type="NCBI Taxonomy" id="240449"/>
    <lineage>
        <taxon>Eukaryota</taxon>
        <taxon>Viridiplantae</taxon>
        <taxon>Streptophyta</taxon>
        <taxon>Embryophyta</taxon>
        <taxon>Tracheophyta</taxon>
        <taxon>Spermatophyta</taxon>
        <taxon>Magnoliopsida</taxon>
        <taxon>Liliopsida</taxon>
        <taxon>Poales</taxon>
        <taxon>Poaceae</taxon>
        <taxon>PACMAD clade</taxon>
        <taxon>Panicoideae</taxon>
        <taxon>Panicodae</taxon>
        <taxon>Paniceae</taxon>
        <taxon>Melinidinae</taxon>
        <taxon>Urochloa</taxon>
    </lineage>
</organism>
<evidence type="ECO:0000313" key="4">
    <source>
        <dbReference type="EMBL" id="CAL4985552.1"/>
    </source>
</evidence>
<keyword evidence="2" id="KW-0732">Signal</keyword>
<reference evidence="5" key="1">
    <citation type="submission" date="2024-06" db="EMBL/GenBank/DDBJ databases">
        <authorList>
            <person name="Ryan C."/>
        </authorList>
    </citation>
    <scope>NUCLEOTIDE SEQUENCE [LARGE SCALE GENOMIC DNA]</scope>
</reference>
<evidence type="ECO:0000256" key="1">
    <source>
        <dbReference type="SAM" id="MobiDB-lite"/>
    </source>
</evidence>
<feature type="chain" id="PRO_5044790915" description="Xylanase inhibitor C-terminal domain-containing protein" evidence="2">
    <location>
        <begin position="23"/>
        <end position="250"/>
    </location>
</feature>
<dbReference type="Gene3D" id="2.40.70.10">
    <property type="entry name" value="Acid Proteases"/>
    <property type="match status" value="1"/>
</dbReference>
<dbReference type="InterPro" id="IPR001461">
    <property type="entry name" value="Aspartic_peptidase_A1"/>
</dbReference>
<feature type="compositionally biased region" description="Polar residues" evidence="1">
    <location>
        <begin position="45"/>
        <end position="58"/>
    </location>
</feature>
<dbReference type="AlphaFoldDB" id="A0ABC9ARC3"/>
<dbReference type="InterPro" id="IPR021109">
    <property type="entry name" value="Peptidase_aspartic_dom_sf"/>
</dbReference>
<feature type="domain" description="Xylanase inhibitor C-terminal" evidence="3">
    <location>
        <begin position="136"/>
        <end position="246"/>
    </location>
</feature>
<dbReference type="PANTHER" id="PTHR13683:SF904">
    <property type="entry name" value="PROTEIN ASPARTIC PROTEASE IN GUARD CELL 1-LIKE"/>
    <property type="match status" value="1"/>
</dbReference>
<sequence length="250" mass="25830">MASVAKLLLLVLCSYHTLGAHAAGGGRSLSYTVLSVASLNNSVCSDPKATPSSSSTGFTVPLHHRDGPCSPLTTKQKMPTLAEKLQRDKLRAASIIQRKFSAAAIGTGGGGAFQQSDAATVPTTLGASLDSLQYRHVVTRLPRTAYSALSSAFKAGMKKYRRAPASGGILDTCFNFKGQSSVSIPTVALVFSGGAVVNLDPNGVMLDNCLAFAGNSDDTELGIIGNVQQRTFEVLYNVGGGAVGFRAGAC</sequence>
<accession>A0ABC9ARC3</accession>
<proteinExistence type="predicted"/>
<dbReference type="SUPFAM" id="SSF50630">
    <property type="entry name" value="Acid proteases"/>
    <property type="match status" value="1"/>
</dbReference>
<evidence type="ECO:0000256" key="2">
    <source>
        <dbReference type="SAM" id="SignalP"/>
    </source>
</evidence>
<dbReference type="Proteomes" id="UP001497457">
    <property type="component" value="Chromosome 22rd"/>
</dbReference>
<reference evidence="4 5" key="2">
    <citation type="submission" date="2024-10" db="EMBL/GenBank/DDBJ databases">
        <authorList>
            <person name="Ryan C."/>
        </authorList>
    </citation>
    <scope>NUCLEOTIDE SEQUENCE [LARGE SCALE GENOMIC DNA]</scope>
</reference>
<name>A0ABC9ARC3_9POAL</name>
<dbReference type="InterPro" id="IPR032799">
    <property type="entry name" value="TAXi_C"/>
</dbReference>
<evidence type="ECO:0000313" key="5">
    <source>
        <dbReference type="Proteomes" id="UP001497457"/>
    </source>
</evidence>
<gene>
    <name evidence="4" type="ORF">URODEC1_LOCUS58003</name>
</gene>
<dbReference type="Pfam" id="PF14541">
    <property type="entry name" value="TAXi_C"/>
    <property type="match status" value="1"/>
</dbReference>
<feature type="region of interest" description="Disordered" evidence="1">
    <location>
        <begin position="45"/>
        <end position="66"/>
    </location>
</feature>
<dbReference type="PANTHER" id="PTHR13683">
    <property type="entry name" value="ASPARTYL PROTEASES"/>
    <property type="match status" value="1"/>
</dbReference>
<feature type="signal peptide" evidence="2">
    <location>
        <begin position="1"/>
        <end position="22"/>
    </location>
</feature>
<protein>
    <recommendedName>
        <fullName evidence="3">Xylanase inhibitor C-terminal domain-containing protein</fullName>
    </recommendedName>
</protein>